<accession>A0A075I7V0</accession>
<dbReference type="AlphaFoldDB" id="A0A075I7V0"/>
<proteinExistence type="predicted"/>
<protein>
    <submittedName>
        <fullName evidence="2">Uncharacterized protein</fullName>
    </submittedName>
</protein>
<sequence length="183" mass="20865">MKFSDEEIRNILELKEEITEKIVKYQEQIEKLERSLSAVDTILKQSSFTKASEIISNSSDTKKEENRVSIPITKNSDGIIIANAFVSDDKVSIILEENVTLSPETPPLKTFFIERIIGEMKKKDGQEVQSGKIGRDDVIDCIINNSGSAIREIIIKNYRQKERVDEIINSAKWSLTRMIENSE</sequence>
<name>A0A075I7V0_9ARCH</name>
<organism evidence="2">
    <name type="scientific">uncultured marine thaumarchaeote SAT1000_23_E11</name>
    <dbReference type="NCBI Taxonomy" id="1456396"/>
    <lineage>
        <taxon>Archaea</taxon>
        <taxon>Nitrososphaerota</taxon>
        <taxon>environmental samples</taxon>
    </lineage>
</organism>
<feature type="coiled-coil region" evidence="1">
    <location>
        <begin position="8"/>
        <end position="42"/>
    </location>
</feature>
<keyword evidence="1" id="KW-0175">Coiled coil</keyword>
<evidence type="ECO:0000256" key="1">
    <source>
        <dbReference type="SAM" id="Coils"/>
    </source>
</evidence>
<reference evidence="2" key="1">
    <citation type="journal article" date="2014" name="Genome Biol. Evol.">
        <title>Pangenome evidence for extensive interdomain horizontal transfer affecting lineage core and shell genes in uncultured planktonic thaumarchaeota and euryarchaeota.</title>
        <authorList>
            <person name="Deschamps P."/>
            <person name="Zivanovic Y."/>
            <person name="Moreira D."/>
            <person name="Rodriguez-Valera F."/>
            <person name="Lopez-Garcia P."/>
        </authorList>
    </citation>
    <scope>NUCLEOTIDE SEQUENCE</scope>
</reference>
<dbReference type="EMBL" id="KF901249">
    <property type="protein sequence ID" value="AIF24054.1"/>
    <property type="molecule type" value="Genomic_DNA"/>
</dbReference>
<evidence type="ECO:0000313" key="2">
    <source>
        <dbReference type="EMBL" id="AIF24054.1"/>
    </source>
</evidence>